<reference evidence="2 3" key="1">
    <citation type="submission" date="2024-01" db="EMBL/GenBank/DDBJ databases">
        <title>Comparative genomics of Cryptococcus and Kwoniella reveals pathogenesis evolution and contrasting modes of karyotype evolution via chromosome fusion or intercentromeric recombination.</title>
        <authorList>
            <person name="Coelho M.A."/>
            <person name="David-Palma M."/>
            <person name="Shea T."/>
            <person name="Bowers K."/>
            <person name="McGinley-Smith S."/>
            <person name="Mohammad A.W."/>
            <person name="Gnirke A."/>
            <person name="Yurkov A.M."/>
            <person name="Nowrousian M."/>
            <person name="Sun S."/>
            <person name="Cuomo C.A."/>
            <person name="Heitman J."/>
        </authorList>
    </citation>
    <scope>NUCLEOTIDE SEQUENCE [LARGE SCALE GENOMIC DNA]</scope>
    <source>
        <strain evidence="2 3">7685027</strain>
    </source>
</reference>
<gene>
    <name evidence="2" type="ORF">IAS62_004556</name>
</gene>
<feature type="compositionally biased region" description="Basic and acidic residues" evidence="1">
    <location>
        <begin position="148"/>
        <end position="179"/>
    </location>
</feature>
<feature type="compositionally biased region" description="Acidic residues" evidence="1">
    <location>
        <begin position="104"/>
        <end position="125"/>
    </location>
</feature>
<sequence length="230" mass="25954">MSDTHDSPQITDHAPHTEHSNPAPTPSSHNIPPLSSQPSQEQHNVPLHHPAQHAHIGEDEAAALAMEADMDASVMIDPSLMGDEEGFDPTTLANLAALSRIINDEDEDMQVDEMVPEPEPEDEPLETGSPREPLTREQVQEFMSQLAQRDKSKDQEDKDKDHEGNKDKDQGDAGDKDDKEGDQEEEEVRSEKGEDEYEEQGKVKGKRKRNRTVLSCTECHRRKRMCWIQH</sequence>
<dbReference type="Proteomes" id="UP001432216">
    <property type="component" value="Chromosome 7"/>
</dbReference>
<feature type="compositionally biased region" description="Acidic residues" evidence="1">
    <location>
        <begin position="180"/>
        <end position="198"/>
    </location>
</feature>
<dbReference type="GeneID" id="89991328"/>
<evidence type="ECO:0000256" key="1">
    <source>
        <dbReference type="SAM" id="MobiDB-lite"/>
    </source>
</evidence>
<proteinExistence type="predicted"/>
<dbReference type="EMBL" id="CP143812">
    <property type="protein sequence ID" value="WVO23209.1"/>
    <property type="molecule type" value="Genomic_DNA"/>
</dbReference>
<feature type="region of interest" description="Disordered" evidence="1">
    <location>
        <begin position="98"/>
        <end position="212"/>
    </location>
</feature>
<evidence type="ECO:0000313" key="2">
    <source>
        <dbReference type="EMBL" id="WVO23209.1"/>
    </source>
</evidence>
<name>A0ABZ2AYD5_9TREE</name>
<organism evidence="2 3">
    <name type="scientific">Cryptococcus decagattii</name>
    <dbReference type="NCBI Taxonomy" id="1859122"/>
    <lineage>
        <taxon>Eukaryota</taxon>
        <taxon>Fungi</taxon>
        <taxon>Dikarya</taxon>
        <taxon>Basidiomycota</taxon>
        <taxon>Agaricomycotina</taxon>
        <taxon>Tremellomycetes</taxon>
        <taxon>Tremellales</taxon>
        <taxon>Cryptococcaceae</taxon>
        <taxon>Cryptococcus</taxon>
        <taxon>Cryptococcus gattii species complex</taxon>
    </lineage>
</organism>
<protein>
    <submittedName>
        <fullName evidence="2">Uncharacterized protein</fullName>
    </submittedName>
</protein>
<accession>A0ABZ2AYD5</accession>
<feature type="region of interest" description="Disordered" evidence="1">
    <location>
        <begin position="1"/>
        <end position="65"/>
    </location>
</feature>
<feature type="compositionally biased region" description="Polar residues" evidence="1">
    <location>
        <begin position="20"/>
        <end position="43"/>
    </location>
</feature>
<keyword evidence="3" id="KW-1185">Reference proteome</keyword>
<dbReference type="RefSeq" id="XP_064722448.1">
    <property type="nucleotide sequence ID" value="XM_064866376.1"/>
</dbReference>
<evidence type="ECO:0000313" key="3">
    <source>
        <dbReference type="Proteomes" id="UP001432216"/>
    </source>
</evidence>